<keyword evidence="13 14" id="KW-0472">Membrane</keyword>
<dbReference type="PROSITE" id="PS51423">
    <property type="entry name" value="MIRO"/>
    <property type="match status" value="2"/>
</dbReference>
<feature type="transmembrane region" description="Helical" evidence="14">
    <location>
        <begin position="633"/>
        <end position="651"/>
    </location>
</feature>
<evidence type="ECO:0000256" key="6">
    <source>
        <dbReference type="ARBA" id="ARBA00022741"/>
    </source>
</evidence>
<sequence>LAGITMGPKNGKKDVRILLVGDPGVGKTSLIYTLVSEEFSEEVPSKAEEITIPPDVTPEKVTTQIVDFSAQEQEHNSLIQEIHKANVICVVYAVDDDDTIDKITTFWLPLIREQLGEEHNKPIVLVGNKIDLVEYSSLELILPIMNQFPEVETCVECSAKSLKNISELFYYAQKAVLHPTSPLYSSEDRDLTDKCKRALSRIFRLCDIDNDGILNDAELNRFQKRCFNSPLQPQALDDVKNIVKRSIPDGVFDEGLTLSGFLFLHTLFIQRGRHETTWTVLRKFGYNDHVELGEEYLSPKLEVPYGCSTELTLLGYRFLTNLFERFDSNKDGALSYTDLQSMFNVCPSIPVWFQKEVISNTVNVNQKGYITLNGFLALWTLMTAVDVKRAMEYLAYLGYVVPPEENQLTAIFVTRDKRIDLQQRQTNRKVFICHVIGPKGAGKSSFIKGLLERTLDDQRAHNFHENTLTPNYAVNTTQIYGQDKYLIMREVDILSLSDKLTEPELMCDVVCLMYDTTDPHSFEYIARIYLKHFMDCKLPVLMVSAKCDEPCVPQQYVYQPDNFCSKYKLPKPISFTINENKVTQEVYVKLTTMAAYPNLRRLVHALMMRPSSSWVTNHLSSLQNVLMNDSRTLLKTGIGLATIAIVGIFIVKLMRLQSTNR</sequence>
<dbReference type="GO" id="GO:0005741">
    <property type="term" value="C:mitochondrial outer membrane"/>
    <property type="evidence" value="ECO:0007669"/>
    <property type="project" value="UniProtKB-SubCell"/>
</dbReference>
<evidence type="ECO:0000256" key="9">
    <source>
        <dbReference type="ARBA" id="ARBA00022837"/>
    </source>
</evidence>
<name>A0A443SMA2_9ACAR</name>
<evidence type="ECO:0000259" key="15">
    <source>
        <dbReference type="PROSITE" id="PS50222"/>
    </source>
</evidence>
<evidence type="ECO:0000256" key="3">
    <source>
        <dbReference type="ARBA" id="ARBA00022692"/>
    </source>
</evidence>
<evidence type="ECO:0000256" key="10">
    <source>
        <dbReference type="ARBA" id="ARBA00022989"/>
    </source>
</evidence>
<evidence type="ECO:0000256" key="4">
    <source>
        <dbReference type="ARBA" id="ARBA00022723"/>
    </source>
</evidence>
<feature type="domain" description="EF-hand" evidence="15">
    <location>
        <begin position="314"/>
        <end position="349"/>
    </location>
</feature>
<dbReference type="GO" id="GO:0007005">
    <property type="term" value="P:mitochondrion organization"/>
    <property type="evidence" value="ECO:0007669"/>
    <property type="project" value="InterPro"/>
</dbReference>
<dbReference type="PROSITE" id="PS50222">
    <property type="entry name" value="EF_HAND_2"/>
    <property type="match status" value="1"/>
</dbReference>
<dbReference type="Pfam" id="PF00071">
    <property type="entry name" value="Ras"/>
    <property type="match status" value="1"/>
</dbReference>
<comment type="caution">
    <text evidence="17">The sequence shown here is derived from an EMBL/GenBank/DDBJ whole genome shotgun (WGS) entry which is preliminary data.</text>
</comment>
<organism evidence="17 18">
    <name type="scientific">Leptotrombidium deliense</name>
    <dbReference type="NCBI Taxonomy" id="299467"/>
    <lineage>
        <taxon>Eukaryota</taxon>
        <taxon>Metazoa</taxon>
        <taxon>Ecdysozoa</taxon>
        <taxon>Arthropoda</taxon>
        <taxon>Chelicerata</taxon>
        <taxon>Arachnida</taxon>
        <taxon>Acari</taxon>
        <taxon>Acariformes</taxon>
        <taxon>Trombidiformes</taxon>
        <taxon>Prostigmata</taxon>
        <taxon>Anystina</taxon>
        <taxon>Parasitengona</taxon>
        <taxon>Trombiculoidea</taxon>
        <taxon>Trombiculidae</taxon>
        <taxon>Leptotrombidium</taxon>
    </lineage>
</organism>
<keyword evidence="11" id="KW-0496">Mitochondrion</keyword>
<comment type="similarity">
    <text evidence="2">Belongs to the mitochondrial Rho GTPase family.</text>
</comment>
<evidence type="ECO:0000256" key="11">
    <source>
        <dbReference type="ARBA" id="ARBA00023128"/>
    </source>
</evidence>
<evidence type="ECO:0000256" key="7">
    <source>
        <dbReference type="ARBA" id="ARBA00022787"/>
    </source>
</evidence>
<dbReference type="InterPro" id="IPR013567">
    <property type="entry name" value="EF_hand_assoc_2"/>
</dbReference>
<dbReference type="SMART" id="SM00175">
    <property type="entry name" value="RAB"/>
    <property type="match status" value="1"/>
</dbReference>
<dbReference type="EMBL" id="NCKV01001280">
    <property type="protein sequence ID" value="RWS28639.1"/>
    <property type="molecule type" value="Genomic_DNA"/>
</dbReference>
<keyword evidence="10 14" id="KW-1133">Transmembrane helix</keyword>
<reference evidence="17 18" key="1">
    <citation type="journal article" date="2018" name="Gigascience">
        <title>Genomes of trombidid mites reveal novel predicted allergens and laterally-transferred genes associated with secondary metabolism.</title>
        <authorList>
            <person name="Dong X."/>
            <person name="Chaisiri K."/>
            <person name="Xia D."/>
            <person name="Armstrong S.D."/>
            <person name="Fang Y."/>
            <person name="Donnelly M.J."/>
            <person name="Kadowaki T."/>
            <person name="McGarry J.W."/>
            <person name="Darby A.C."/>
            <person name="Makepeace B.L."/>
        </authorList>
    </citation>
    <scope>NUCLEOTIDE SEQUENCE [LARGE SCALE GENOMIC DNA]</scope>
    <source>
        <strain evidence="17">UoL-UT</strain>
    </source>
</reference>
<keyword evidence="8" id="KW-0378">Hydrolase</keyword>
<feature type="domain" description="Miro" evidence="16">
    <location>
        <begin position="428"/>
        <end position="596"/>
    </location>
</feature>
<keyword evidence="9" id="KW-0106">Calcium</keyword>
<feature type="non-terminal residue" evidence="17">
    <location>
        <position position="1"/>
    </location>
</feature>
<dbReference type="PIRSF" id="PIRSF037488">
    <property type="entry name" value="Mt_Rho_GTPase"/>
    <property type="match status" value="1"/>
</dbReference>
<gene>
    <name evidence="17" type="ORF">B4U80_09676</name>
</gene>
<keyword evidence="12" id="KW-0342">GTP-binding</keyword>
<dbReference type="SMART" id="SM00174">
    <property type="entry name" value="RHO"/>
    <property type="match status" value="1"/>
</dbReference>
<dbReference type="InterPro" id="IPR027417">
    <property type="entry name" value="P-loop_NTPase"/>
</dbReference>
<proteinExistence type="inferred from homology"/>
<accession>A0A443SMA2</accession>
<dbReference type="PROSITE" id="PS00018">
    <property type="entry name" value="EF_HAND_1"/>
    <property type="match status" value="2"/>
</dbReference>
<dbReference type="GO" id="GO:0003924">
    <property type="term" value="F:GTPase activity"/>
    <property type="evidence" value="ECO:0007669"/>
    <property type="project" value="InterPro"/>
</dbReference>
<evidence type="ECO:0000256" key="5">
    <source>
        <dbReference type="ARBA" id="ARBA00022737"/>
    </source>
</evidence>
<evidence type="ECO:0000313" key="18">
    <source>
        <dbReference type="Proteomes" id="UP000288716"/>
    </source>
</evidence>
<dbReference type="SMART" id="SM00054">
    <property type="entry name" value="EFh"/>
    <property type="match status" value="2"/>
</dbReference>
<dbReference type="PANTHER" id="PTHR46819">
    <property type="entry name" value="EF-HAND CALCIUM-BINDING DOMAIN-CONTAINING PROTEIN 7"/>
    <property type="match status" value="1"/>
</dbReference>
<dbReference type="SUPFAM" id="SSF47473">
    <property type="entry name" value="EF-hand"/>
    <property type="match status" value="1"/>
</dbReference>
<dbReference type="InterPro" id="IPR001806">
    <property type="entry name" value="Small_GTPase"/>
</dbReference>
<dbReference type="CDD" id="cd01892">
    <property type="entry name" value="Miro2"/>
    <property type="match status" value="1"/>
</dbReference>
<dbReference type="InterPro" id="IPR052266">
    <property type="entry name" value="Miro-EF-hand_domain"/>
</dbReference>
<keyword evidence="3 14" id="KW-0812">Transmembrane</keyword>
<dbReference type="FunFam" id="1.10.238.10:FF:000011">
    <property type="entry name" value="Mitochondrial Rho GTPase"/>
    <property type="match status" value="1"/>
</dbReference>
<dbReference type="InterPro" id="IPR020860">
    <property type="entry name" value="MIRO_dom"/>
</dbReference>
<keyword evidence="18" id="KW-1185">Reference proteome</keyword>
<feature type="domain" description="Miro" evidence="16">
    <location>
        <begin position="12"/>
        <end position="178"/>
    </location>
</feature>
<evidence type="ECO:0000313" key="17">
    <source>
        <dbReference type="EMBL" id="RWS28639.1"/>
    </source>
</evidence>
<dbReference type="PRINTS" id="PR00449">
    <property type="entry name" value="RASTRNSFRMNG"/>
</dbReference>
<dbReference type="NCBIfam" id="TIGR00231">
    <property type="entry name" value="small_GTP"/>
    <property type="match status" value="1"/>
</dbReference>
<evidence type="ECO:0000256" key="12">
    <source>
        <dbReference type="ARBA" id="ARBA00023134"/>
    </source>
</evidence>
<evidence type="ECO:0000256" key="13">
    <source>
        <dbReference type="ARBA" id="ARBA00023136"/>
    </source>
</evidence>
<dbReference type="Gene3D" id="1.10.238.10">
    <property type="entry name" value="EF-hand"/>
    <property type="match status" value="2"/>
</dbReference>
<dbReference type="GO" id="GO:0005509">
    <property type="term" value="F:calcium ion binding"/>
    <property type="evidence" value="ECO:0007669"/>
    <property type="project" value="InterPro"/>
</dbReference>
<dbReference type="InterPro" id="IPR013566">
    <property type="entry name" value="EF_hand_assoc_1"/>
</dbReference>
<dbReference type="PROSITE" id="PS51419">
    <property type="entry name" value="RAB"/>
    <property type="match status" value="1"/>
</dbReference>
<keyword evidence="7" id="KW-1000">Mitochondrion outer membrane</keyword>
<dbReference type="Pfam" id="PF08356">
    <property type="entry name" value="EF_assoc_2"/>
    <property type="match status" value="1"/>
</dbReference>
<evidence type="ECO:0000259" key="16">
    <source>
        <dbReference type="PROSITE" id="PS51423"/>
    </source>
</evidence>
<dbReference type="VEuPathDB" id="VectorBase:LDEU003401"/>
<dbReference type="OrthoDB" id="10020961at2759"/>
<dbReference type="Gene3D" id="3.40.50.300">
    <property type="entry name" value="P-loop containing nucleotide triphosphate hydrolases"/>
    <property type="match status" value="2"/>
</dbReference>
<keyword evidence="4" id="KW-0479">Metal-binding</keyword>
<dbReference type="SUPFAM" id="SSF52540">
    <property type="entry name" value="P-loop containing nucleoside triphosphate hydrolases"/>
    <property type="match status" value="2"/>
</dbReference>
<dbReference type="InterPro" id="IPR005225">
    <property type="entry name" value="Small_GTP-bd"/>
</dbReference>
<dbReference type="CDD" id="cd01893">
    <property type="entry name" value="Miro1"/>
    <property type="match status" value="1"/>
</dbReference>
<dbReference type="Pfam" id="PF08355">
    <property type="entry name" value="EF_assoc_1"/>
    <property type="match status" value="1"/>
</dbReference>
<dbReference type="Proteomes" id="UP000288716">
    <property type="component" value="Unassembled WGS sequence"/>
</dbReference>
<evidence type="ECO:0000256" key="2">
    <source>
        <dbReference type="ARBA" id="ARBA00007981"/>
    </source>
</evidence>
<dbReference type="AlphaFoldDB" id="A0A443SMA2"/>
<dbReference type="SMART" id="SM00173">
    <property type="entry name" value="RAS"/>
    <property type="match status" value="1"/>
</dbReference>
<keyword evidence="6" id="KW-0547">Nucleotide-binding</keyword>
<comment type="subcellular location">
    <subcellularLocation>
        <location evidence="1">Mitochondrion outer membrane</location>
        <topology evidence="1">Single-pass type IV membrane protein</topology>
    </subcellularLocation>
</comment>
<dbReference type="FunFam" id="3.40.50.300:FF:000170">
    <property type="entry name" value="Mitochondrial Rho GTPase"/>
    <property type="match status" value="1"/>
</dbReference>
<dbReference type="FunFam" id="3.40.50.300:FF:000553">
    <property type="entry name" value="Mitochondrial Rho GTPase"/>
    <property type="match status" value="1"/>
</dbReference>
<evidence type="ECO:0000256" key="8">
    <source>
        <dbReference type="ARBA" id="ARBA00022801"/>
    </source>
</evidence>
<dbReference type="PANTHER" id="PTHR46819:SF1">
    <property type="entry name" value="EF-HAND CALCIUM-BINDING DOMAIN-CONTAINING PROTEIN 7"/>
    <property type="match status" value="1"/>
</dbReference>
<keyword evidence="5" id="KW-0677">Repeat</keyword>
<dbReference type="STRING" id="299467.A0A443SMA2"/>
<dbReference type="InterPro" id="IPR018247">
    <property type="entry name" value="EF_Hand_1_Ca_BS"/>
</dbReference>
<evidence type="ECO:0000256" key="14">
    <source>
        <dbReference type="SAM" id="Phobius"/>
    </source>
</evidence>
<dbReference type="InterPro" id="IPR021181">
    <property type="entry name" value="Miro"/>
</dbReference>
<dbReference type="InterPro" id="IPR002048">
    <property type="entry name" value="EF_hand_dom"/>
</dbReference>
<dbReference type="InterPro" id="IPR011992">
    <property type="entry name" value="EF-hand-dom_pair"/>
</dbReference>
<dbReference type="GO" id="GO:0005525">
    <property type="term" value="F:GTP binding"/>
    <property type="evidence" value="ECO:0007669"/>
    <property type="project" value="UniProtKB-KW"/>
</dbReference>
<protein>
    <submittedName>
        <fullName evidence="17">Mitochondrial Rho GTPase 1-like protein</fullName>
    </submittedName>
</protein>
<evidence type="ECO:0000256" key="1">
    <source>
        <dbReference type="ARBA" id="ARBA00004200"/>
    </source>
</evidence>